<comment type="caution">
    <text evidence="1">The sequence shown here is derived from an EMBL/GenBank/DDBJ whole genome shotgun (WGS) entry which is preliminary data.</text>
</comment>
<accession>A0A1E5BK05</accession>
<evidence type="ECO:0000313" key="2">
    <source>
        <dbReference type="Proteomes" id="UP000094741"/>
    </source>
</evidence>
<dbReference type="EMBL" id="AJYQ02000005">
    <property type="protein sequence ID" value="OEE38048.1"/>
    <property type="molecule type" value="Genomic_DNA"/>
</dbReference>
<proteinExistence type="predicted"/>
<dbReference type="OrthoDB" id="9926412at2"/>
<dbReference type="Proteomes" id="UP000094741">
    <property type="component" value="Unassembled WGS sequence"/>
</dbReference>
<evidence type="ECO:0000313" key="1">
    <source>
        <dbReference type="EMBL" id="OEE38048.1"/>
    </source>
</evidence>
<name>A0A1E5BK05_9VIBR</name>
<gene>
    <name evidence="1" type="ORF">A1QO_16590</name>
</gene>
<sequence>MSNFSMKRPNFPKWAPQSVISEWEEKASEIEYWYRKFPMLEPETDDADVIERLLTYEDMKSVWERLPKYNIKPTLFCSMVQCSLLFLDIKPYNLTPKEYSNWLADVRETALKLKQLVQHSSYDRIYQEQYLKKRQKHMMGSIMEHSLKILDPETDPEQHKKTNPSYASWPDLLPKLLSEALADIAEMESDDDIGIAGAKSSTSVKLDKPKHPNAKRSYFVRKLTQELREQTGQPLRDIVTITTATVFDIPNLTERQVIRMAP</sequence>
<reference evidence="1 2" key="1">
    <citation type="journal article" date="2012" name="Science">
        <title>Ecological populations of bacteria act as socially cohesive units of antibiotic production and resistance.</title>
        <authorList>
            <person name="Cordero O.X."/>
            <person name="Wildschutte H."/>
            <person name="Kirkup B."/>
            <person name="Proehl S."/>
            <person name="Ngo L."/>
            <person name="Hussain F."/>
            <person name="Le Roux F."/>
            <person name="Mincer T."/>
            <person name="Polz M.F."/>
        </authorList>
    </citation>
    <scope>NUCLEOTIDE SEQUENCE [LARGE SCALE GENOMIC DNA]</scope>
    <source>
        <strain evidence="1 2">ZF-129</strain>
    </source>
</reference>
<dbReference type="AlphaFoldDB" id="A0A1E5BK05"/>
<organism evidence="1 2">
    <name type="scientific">Vibrio genomosp. F10 str. ZF-129</name>
    <dbReference type="NCBI Taxonomy" id="1187848"/>
    <lineage>
        <taxon>Bacteria</taxon>
        <taxon>Pseudomonadati</taxon>
        <taxon>Pseudomonadota</taxon>
        <taxon>Gammaproteobacteria</taxon>
        <taxon>Vibrionales</taxon>
        <taxon>Vibrionaceae</taxon>
        <taxon>Vibrio</taxon>
    </lineage>
</organism>
<protein>
    <submittedName>
        <fullName evidence="1">Uncharacterized protein</fullName>
    </submittedName>
</protein>